<dbReference type="Proteomes" id="UP000183208">
    <property type="component" value="Unassembled WGS sequence"/>
</dbReference>
<evidence type="ECO:0000256" key="1">
    <source>
        <dbReference type="ARBA" id="ARBA00022679"/>
    </source>
</evidence>
<dbReference type="PANTHER" id="PTHR43877">
    <property type="entry name" value="AMINOALKYLPHOSPHONATE N-ACETYLTRANSFERASE-RELATED-RELATED"/>
    <property type="match status" value="1"/>
</dbReference>
<dbReference type="InterPro" id="IPR050832">
    <property type="entry name" value="Bact_Acetyltransf"/>
</dbReference>
<evidence type="ECO:0000259" key="3">
    <source>
        <dbReference type="PROSITE" id="PS51186"/>
    </source>
</evidence>
<dbReference type="SUPFAM" id="SSF55729">
    <property type="entry name" value="Acyl-CoA N-acyltransferases (Nat)"/>
    <property type="match status" value="1"/>
</dbReference>
<dbReference type="CDD" id="cd04301">
    <property type="entry name" value="NAT_SF"/>
    <property type="match status" value="1"/>
</dbReference>
<protein>
    <submittedName>
        <fullName evidence="4">Putative acetyltransferase</fullName>
    </submittedName>
</protein>
<dbReference type="PROSITE" id="PS51186">
    <property type="entry name" value="GNAT"/>
    <property type="match status" value="1"/>
</dbReference>
<dbReference type="InterPro" id="IPR016181">
    <property type="entry name" value="Acyl_CoA_acyltransferase"/>
</dbReference>
<name>A0A1M7GTW4_9BRAD</name>
<dbReference type="OrthoDB" id="9811979at2"/>
<evidence type="ECO:0000313" key="5">
    <source>
        <dbReference type="Proteomes" id="UP000183208"/>
    </source>
</evidence>
<accession>A0A1M7GTW4</accession>
<feature type="domain" description="N-acetyltransferase" evidence="3">
    <location>
        <begin position="3"/>
        <end position="148"/>
    </location>
</feature>
<keyword evidence="2" id="KW-0012">Acyltransferase</keyword>
<dbReference type="GO" id="GO:0016747">
    <property type="term" value="F:acyltransferase activity, transferring groups other than amino-acyl groups"/>
    <property type="evidence" value="ECO:0007669"/>
    <property type="project" value="InterPro"/>
</dbReference>
<evidence type="ECO:0000313" key="4">
    <source>
        <dbReference type="EMBL" id="SEE23217.1"/>
    </source>
</evidence>
<dbReference type="EMBL" id="FNTI01000001">
    <property type="protein sequence ID" value="SEE23217.1"/>
    <property type="molecule type" value="Genomic_DNA"/>
</dbReference>
<dbReference type="Gene3D" id="3.40.630.30">
    <property type="match status" value="1"/>
</dbReference>
<evidence type="ECO:0000256" key="2">
    <source>
        <dbReference type="ARBA" id="ARBA00023315"/>
    </source>
</evidence>
<dbReference type="AlphaFoldDB" id="A0A1M7GTW4"/>
<reference evidence="4 5" key="1">
    <citation type="submission" date="2016-10" db="EMBL/GenBank/DDBJ databases">
        <authorList>
            <person name="de Groot N.N."/>
        </authorList>
    </citation>
    <scope>NUCLEOTIDE SEQUENCE [LARGE SCALE GENOMIC DNA]</scope>
    <source>
        <strain evidence="4 5">GAS522</strain>
    </source>
</reference>
<proteinExistence type="predicted"/>
<gene>
    <name evidence="4" type="ORF">SAMN05444171_6737</name>
</gene>
<organism evidence="4 5">
    <name type="scientific">Bradyrhizobium lablabi</name>
    <dbReference type="NCBI Taxonomy" id="722472"/>
    <lineage>
        <taxon>Bacteria</taxon>
        <taxon>Pseudomonadati</taxon>
        <taxon>Pseudomonadota</taxon>
        <taxon>Alphaproteobacteria</taxon>
        <taxon>Hyphomicrobiales</taxon>
        <taxon>Nitrobacteraceae</taxon>
        <taxon>Bradyrhizobium</taxon>
    </lineage>
</organism>
<sequence>MGAVHRLATPDDATGLFEIRRKAILELAPQGMPAGEAKAWATKLTLAGMAQKLREFEIWVAELDGVAAGWAAIRGDTLEGLYTAPEFAGRGVGTALLEMLERRMRGSGVDAVRAEASSNARAFYLRRGYLMSGPQTPKGAWPIAKQLR</sequence>
<dbReference type="Pfam" id="PF13673">
    <property type="entry name" value="Acetyltransf_10"/>
    <property type="match status" value="1"/>
</dbReference>
<dbReference type="RefSeq" id="WP_074828093.1">
    <property type="nucleotide sequence ID" value="NZ_FNTI01000001.1"/>
</dbReference>
<keyword evidence="1 4" id="KW-0808">Transferase</keyword>
<dbReference type="InterPro" id="IPR000182">
    <property type="entry name" value="GNAT_dom"/>
</dbReference>